<keyword evidence="2" id="KW-0812">Transmembrane</keyword>
<organism evidence="4 5">
    <name type="scientific">Sporolactobacillus putidus</name>
    <dbReference type="NCBI Taxonomy" id="492735"/>
    <lineage>
        <taxon>Bacteria</taxon>
        <taxon>Bacillati</taxon>
        <taxon>Bacillota</taxon>
        <taxon>Bacilli</taxon>
        <taxon>Bacillales</taxon>
        <taxon>Sporolactobacillaceae</taxon>
        <taxon>Sporolactobacillus</taxon>
    </lineage>
</organism>
<keyword evidence="2" id="KW-0472">Membrane</keyword>
<sequence>MLINLGVVGFIGMEIIMTLTVYLIFRFHYRRVVERERKVIAKLRSRSTKKHRPYNFRFEKRRHHRISLAHEKCTIRIVDFGDPLLQTLNNKTISADMIDISLGGLKFSCRLDFPIIENVLINISFQAEDKTPIYLVGTVVRKELKHGRSNFFLRCAILQPYGKRRNRDPEFYQSERTGQKKTQSGEFKVTS</sequence>
<name>A0A917W2A8_9BACL</name>
<evidence type="ECO:0000256" key="1">
    <source>
        <dbReference type="SAM" id="MobiDB-lite"/>
    </source>
</evidence>
<dbReference type="GO" id="GO:0035438">
    <property type="term" value="F:cyclic-di-GMP binding"/>
    <property type="evidence" value="ECO:0007669"/>
    <property type="project" value="InterPro"/>
</dbReference>
<feature type="compositionally biased region" description="Polar residues" evidence="1">
    <location>
        <begin position="174"/>
        <end position="191"/>
    </location>
</feature>
<evidence type="ECO:0000259" key="3">
    <source>
        <dbReference type="Pfam" id="PF07238"/>
    </source>
</evidence>
<dbReference type="Gene3D" id="2.40.10.220">
    <property type="entry name" value="predicted glycosyltransferase like domains"/>
    <property type="match status" value="1"/>
</dbReference>
<keyword evidence="2" id="KW-1133">Transmembrane helix</keyword>
<proteinExistence type="predicted"/>
<dbReference type="RefSeq" id="WP_188802784.1">
    <property type="nucleotide sequence ID" value="NZ_BMOK01000006.1"/>
</dbReference>
<gene>
    <name evidence="4" type="ORF">GCM10007968_18250</name>
</gene>
<feature type="region of interest" description="Disordered" evidence="1">
    <location>
        <begin position="168"/>
        <end position="191"/>
    </location>
</feature>
<dbReference type="InterPro" id="IPR009875">
    <property type="entry name" value="PilZ_domain"/>
</dbReference>
<feature type="transmembrane region" description="Helical" evidence="2">
    <location>
        <begin position="6"/>
        <end position="25"/>
    </location>
</feature>
<evidence type="ECO:0000313" key="5">
    <source>
        <dbReference type="Proteomes" id="UP000654670"/>
    </source>
</evidence>
<dbReference type="SUPFAM" id="SSF141371">
    <property type="entry name" value="PilZ domain-like"/>
    <property type="match status" value="1"/>
</dbReference>
<dbReference type="AlphaFoldDB" id="A0A917W2A8"/>
<reference evidence="4" key="2">
    <citation type="submission" date="2020-09" db="EMBL/GenBank/DDBJ databases">
        <authorList>
            <person name="Sun Q."/>
            <person name="Ohkuma M."/>
        </authorList>
    </citation>
    <scope>NUCLEOTIDE SEQUENCE</scope>
    <source>
        <strain evidence="4">JCM 15325</strain>
    </source>
</reference>
<evidence type="ECO:0000313" key="4">
    <source>
        <dbReference type="EMBL" id="GGL54521.1"/>
    </source>
</evidence>
<dbReference type="Proteomes" id="UP000654670">
    <property type="component" value="Unassembled WGS sequence"/>
</dbReference>
<keyword evidence="5" id="KW-1185">Reference proteome</keyword>
<protein>
    <recommendedName>
        <fullName evidence="3">PilZ domain-containing protein</fullName>
    </recommendedName>
</protein>
<reference evidence="4" key="1">
    <citation type="journal article" date="2014" name="Int. J. Syst. Evol. Microbiol.">
        <title>Complete genome sequence of Corynebacterium casei LMG S-19264T (=DSM 44701T), isolated from a smear-ripened cheese.</title>
        <authorList>
            <consortium name="US DOE Joint Genome Institute (JGI-PGF)"/>
            <person name="Walter F."/>
            <person name="Albersmeier A."/>
            <person name="Kalinowski J."/>
            <person name="Ruckert C."/>
        </authorList>
    </citation>
    <scope>NUCLEOTIDE SEQUENCE</scope>
    <source>
        <strain evidence="4">JCM 15325</strain>
    </source>
</reference>
<accession>A0A917W2A8</accession>
<feature type="domain" description="PilZ" evidence="3">
    <location>
        <begin position="59"/>
        <end position="151"/>
    </location>
</feature>
<dbReference type="EMBL" id="BMOK01000006">
    <property type="protein sequence ID" value="GGL54521.1"/>
    <property type="molecule type" value="Genomic_DNA"/>
</dbReference>
<comment type="caution">
    <text evidence="4">The sequence shown here is derived from an EMBL/GenBank/DDBJ whole genome shotgun (WGS) entry which is preliminary data.</text>
</comment>
<evidence type="ECO:0000256" key="2">
    <source>
        <dbReference type="SAM" id="Phobius"/>
    </source>
</evidence>
<dbReference type="Pfam" id="PF07238">
    <property type="entry name" value="PilZ"/>
    <property type="match status" value="1"/>
</dbReference>